<dbReference type="InterPro" id="IPR027417">
    <property type="entry name" value="P-loop_NTPase"/>
</dbReference>
<dbReference type="PANTHER" id="PTHR11070:SF3">
    <property type="entry name" value="DNA 3'-5' HELICASE"/>
    <property type="match status" value="1"/>
</dbReference>
<dbReference type="GO" id="GO:0000725">
    <property type="term" value="P:recombinational repair"/>
    <property type="evidence" value="ECO:0007669"/>
    <property type="project" value="TreeGrafter"/>
</dbReference>
<dbReference type="PROSITE" id="PS51198">
    <property type="entry name" value="UVRD_HELICASE_ATP_BIND"/>
    <property type="match status" value="1"/>
</dbReference>
<dbReference type="GO" id="GO:0016787">
    <property type="term" value="F:hydrolase activity"/>
    <property type="evidence" value="ECO:0007669"/>
    <property type="project" value="UniProtKB-KW"/>
</dbReference>
<dbReference type="EC" id="5.6.2.4" evidence="8"/>
<dbReference type="Gene3D" id="1.10.10.160">
    <property type="match status" value="1"/>
</dbReference>
<dbReference type="CDD" id="cd18807">
    <property type="entry name" value="SF1_C_UvrD"/>
    <property type="match status" value="1"/>
</dbReference>
<evidence type="ECO:0000256" key="6">
    <source>
        <dbReference type="ARBA" id="ARBA00023235"/>
    </source>
</evidence>
<evidence type="ECO:0000256" key="9">
    <source>
        <dbReference type="ARBA" id="ARBA00048988"/>
    </source>
</evidence>
<reference evidence="13" key="1">
    <citation type="submission" date="2018-06" db="EMBL/GenBank/DDBJ databases">
        <authorList>
            <person name="Zhirakovskaya E."/>
        </authorList>
    </citation>
    <scope>NUCLEOTIDE SEQUENCE</scope>
</reference>
<dbReference type="Pfam" id="PF00580">
    <property type="entry name" value="UvrD-helicase"/>
    <property type="match status" value="1"/>
</dbReference>
<evidence type="ECO:0000256" key="7">
    <source>
        <dbReference type="ARBA" id="ARBA00034617"/>
    </source>
</evidence>
<evidence type="ECO:0000313" key="13">
    <source>
        <dbReference type="EMBL" id="VAW41119.1"/>
    </source>
</evidence>
<evidence type="ECO:0000256" key="3">
    <source>
        <dbReference type="ARBA" id="ARBA00022801"/>
    </source>
</evidence>
<dbReference type="GO" id="GO:0003677">
    <property type="term" value="F:DNA binding"/>
    <property type="evidence" value="ECO:0007669"/>
    <property type="project" value="InterPro"/>
</dbReference>
<dbReference type="InterPro" id="IPR000212">
    <property type="entry name" value="DNA_helicase_UvrD/REP"/>
</dbReference>
<name>A0A3B0VW72_9ZZZZ</name>
<proteinExistence type="inferred from homology"/>
<comment type="similarity">
    <text evidence="1">Belongs to the helicase family. UvrD subfamily.</text>
</comment>
<dbReference type="PANTHER" id="PTHR11070">
    <property type="entry name" value="UVRD / RECB / PCRA DNA HELICASE FAMILY MEMBER"/>
    <property type="match status" value="1"/>
</dbReference>
<evidence type="ECO:0000259" key="11">
    <source>
        <dbReference type="PROSITE" id="PS51198"/>
    </source>
</evidence>
<keyword evidence="3" id="KW-0378">Hydrolase</keyword>
<dbReference type="GO" id="GO:0005829">
    <property type="term" value="C:cytosol"/>
    <property type="evidence" value="ECO:0007669"/>
    <property type="project" value="TreeGrafter"/>
</dbReference>
<protein>
    <recommendedName>
        <fullName evidence="8">DNA 3'-5' helicase</fullName>
        <ecNumber evidence="8">5.6.2.4</ecNumber>
    </recommendedName>
</protein>
<comment type="catalytic activity">
    <reaction evidence="7">
        <text>Couples ATP hydrolysis with the unwinding of duplex DNA by translocating in the 3'-5' direction.</text>
        <dbReference type="EC" id="5.6.2.4"/>
    </reaction>
</comment>
<dbReference type="GO" id="GO:0005524">
    <property type="term" value="F:ATP binding"/>
    <property type="evidence" value="ECO:0007669"/>
    <property type="project" value="UniProtKB-KW"/>
</dbReference>
<dbReference type="AlphaFoldDB" id="A0A3B0VW72"/>
<evidence type="ECO:0000259" key="12">
    <source>
        <dbReference type="PROSITE" id="PS51217"/>
    </source>
</evidence>
<dbReference type="InterPro" id="IPR014016">
    <property type="entry name" value="UvrD-like_ATP-bd"/>
</dbReference>
<dbReference type="InterPro" id="IPR013986">
    <property type="entry name" value="DExx_box_DNA_helicase_dom_sf"/>
</dbReference>
<dbReference type="Gene3D" id="3.40.50.300">
    <property type="entry name" value="P-loop containing nucleotide triphosphate hydrolases"/>
    <property type="match status" value="2"/>
</dbReference>
<dbReference type="InterPro" id="IPR014017">
    <property type="entry name" value="DNA_helicase_UvrD-like_C"/>
</dbReference>
<feature type="region of interest" description="Disordered" evidence="10">
    <location>
        <begin position="667"/>
        <end position="697"/>
    </location>
</feature>
<evidence type="ECO:0000256" key="10">
    <source>
        <dbReference type="SAM" id="MobiDB-lite"/>
    </source>
</evidence>
<dbReference type="PROSITE" id="PS51217">
    <property type="entry name" value="UVRD_HELICASE_CTER"/>
    <property type="match status" value="1"/>
</dbReference>
<feature type="domain" description="UvrD-like helicase C-terminal" evidence="12">
    <location>
        <begin position="325"/>
        <end position="587"/>
    </location>
</feature>
<evidence type="ECO:0000256" key="8">
    <source>
        <dbReference type="ARBA" id="ARBA00034808"/>
    </source>
</evidence>
<evidence type="ECO:0000256" key="4">
    <source>
        <dbReference type="ARBA" id="ARBA00022806"/>
    </source>
</evidence>
<dbReference type="GO" id="GO:0043138">
    <property type="term" value="F:3'-5' DNA helicase activity"/>
    <property type="evidence" value="ECO:0007669"/>
    <property type="project" value="UniProtKB-EC"/>
</dbReference>
<keyword evidence="2" id="KW-0547">Nucleotide-binding</keyword>
<keyword evidence="5" id="KW-0067">ATP-binding</keyword>
<dbReference type="Pfam" id="PF13361">
    <property type="entry name" value="UvrD_C"/>
    <property type="match status" value="1"/>
</dbReference>
<gene>
    <name evidence="13" type="ORF">MNBD_DELTA04-949</name>
</gene>
<evidence type="ECO:0000256" key="5">
    <source>
        <dbReference type="ARBA" id="ARBA00022840"/>
    </source>
</evidence>
<dbReference type="Gene3D" id="1.10.486.10">
    <property type="entry name" value="PCRA, domain 4"/>
    <property type="match status" value="1"/>
</dbReference>
<evidence type="ECO:0000256" key="2">
    <source>
        <dbReference type="ARBA" id="ARBA00022741"/>
    </source>
</evidence>
<keyword evidence="4 13" id="KW-0347">Helicase</keyword>
<dbReference type="EMBL" id="UOEY01000118">
    <property type="protein sequence ID" value="VAW41119.1"/>
    <property type="molecule type" value="Genomic_DNA"/>
</dbReference>
<dbReference type="SUPFAM" id="SSF52540">
    <property type="entry name" value="P-loop containing nucleoside triphosphate hydrolases"/>
    <property type="match status" value="1"/>
</dbReference>
<feature type="domain" description="UvrD-like helicase ATP-binding" evidence="11">
    <location>
        <begin position="40"/>
        <end position="324"/>
    </location>
</feature>
<organism evidence="13">
    <name type="scientific">hydrothermal vent metagenome</name>
    <dbReference type="NCBI Taxonomy" id="652676"/>
    <lineage>
        <taxon>unclassified sequences</taxon>
        <taxon>metagenomes</taxon>
        <taxon>ecological metagenomes</taxon>
    </lineage>
</organism>
<sequence>MSTAIAPRQPLWYKTFMQTNLFAGEPVPHPGRRHSAVSREVLNEAQYEAVTHGDGPLLVIAGAGSGKTRTLVYRLAHLIEHQVAPESVLLLTFTRRAAQEMLWRAGQLTDQSCKRVIGGTFHATANMLLRRHGHHLGFTPGFTIIDRSDAEGIINLLRSSLDLSGAGKQFPSKRVIMNLLSGAVNKSRTIEELVFAGYVHLAEFLEDLYRIQKHYAQFKLDHGLMDYDDLLINWQRLLQELPEVREQVCSHFQYILVDEYQDTNLTQAEIVRLLAFEHDNVMVVGDDAQSIYSFRGADFYNIMRFPKQFPGTRIIKLEENYRSTQPILNLTNAIIANAEEKFTKTLFTRIEGGVRPELYMAHNESSEARFVVDQIVKLREEGTPLPQLAVLFRSSFHSYKLELELTSRFIDFEKRGGLKLTESAHIKDVLSFLRILINPWDNLSWNRILLQLDKVGPKTAQKILNSFKDTDDPITALTAYKPGRTWRDGFGRLVKALGAMRRPDLTPAGQFDAVMEYYQPILEKIYYDDYPRRQKELDQIKALIGEYGDLQSFVDDTALDPRESTAANTGGDESGRLVLSTIHSAKGLEWDAVFIIGLAEGRFPRQQDDAGEQWEEERRLLYVAATRARKQLFMTYPRELMNPDRTFRRTVMSPFVREINPGLYETKDKSAAWPPSPARQEEFGLASPSRRTRPAKSARITFSPGMKVRHPFFGIGKVKNIPGPRRVEIAFDRHGNKILHLDYAKLEIIG</sequence>
<dbReference type="CDD" id="cd17932">
    <property type="entry name" value="DEXQc_UvrD"/>
    <property type="match status" value="1"/>
</dbReference>
<keyword evidence="6" id="KW-0413">Isomerase</keyword>
<comment type="catalytic activity">
    <reaction evidence="9">
        <text>ATP + H2O = ADP + phosphate + H(+)</text>
        <dbReference type="Rhea" id="RHEA:13065"/>
        <dbReference type="ChEBI" id="CHEBI:15377"/>
        <dbReference type="ChEBI" id="CHEBI:15378"/>
        <dbReference type="ChEBI" id="CHEBI:30616"/>
        <dbReference type="ChEBI" id="CHEBI:43474"/>
        <dbReference type="ChEBI" id="CHEBI:456216"/>
        <dbReference type="EC" id="5.6.2.4"/>
    </reaction>
</comment>
<accession>A0A3B0VW72</accession>
<evidence type="ECO:0000256" key="1">
    <source>
        <dbReference type="ARBA" id="ARBA00009922"/>
    </source>
</evidence>